<proteinExistence type="predicted"/>
<evidence type="ECO:0000256" key="3">
    <source>
        <dbReference type="SAM" id="MobiDB-lite"/>
    </source>
</evidence>
<dbReference type="SMART" id="SM00033">
    <property type="entry name" value="CH"/>
    <property type="match status" value="2"/>
</dbReference>
<dbReference type="GO" id="GO:0051017">
    <property type="term" value="P:actin filament bundle assembly"/>
    <property type="evidence" value="ECO:0007669"/>
    <property type="project" value="InterPro"/>
</dbReference>
<dbReference type="GO" id="GO:0051015">
    <property type="term" value="F:actin filament binding"/>
    <property type="evidence" value="ECO:0007669"/>
    <property type="project" value="InterPro"/>
</dbReference>
<feature type="domain" description="Calponin-homology (CH)" evidence="4">
    <location>
        <begin position="94"/>
        <end position="185"/>
    </location>
</feature>
<feature type="compositionally biased region" description="Low complexity" evidence="3">
    <location>
        <begin position="308"/>
        <end position="325"/>
    </location>
</feature>
<evidence type="ECO:0000256" key="2">
    <source>
        <dbReference type="ARBA" id="ARBA00023203"/>
    </source>
</evidence>
<keyword evidence="2" id="KW-0009">Actin-binding</keyword>
<feature type="region of interest" description="Disordered" evidence="3">
    <location>
        <begin position="304"/>
        <end position="325"/>
    </location>
</feature>
<dbReference type="Pfam" id="PF00307">
    <property type="entry name" value="CH"/>
    <property type="match status" value="2"/>
</dbReference>
<dbReference type="GO" id="GO:0032432">
    <property type="term" value="C:actin filament bundle"/>
    <property type="evidence" value="ECO:0007669"/>
    <property type="project" value="TreeGrafter"/>
</dbReference>
<dbReference type="PANTHER" id="PTHR19961:SF18">
    <property type="entry name" value="FI19014P1"/>
    <property type="match status" value="1"/>
</dbReference>
<evidence type="ECO:0000313" key="5">
    <source>
        <dbReference type="Proteomes" id="UP000095280"/>
    </source>
</evidence>
<reference evidence="6" key="1">
    <citation type="submission" date="2016-11" db="UniProtKB">
        <authorList>
            <consortium name="WormBaseParasite"/>
        </authorList>
    </citation>
    <scope>IDENTIFICATION</scope>
</reference>
<keyword evidence="5" id="KW-1185">Reference proteome</keyword>
<evidence type="ECO:0000313" key="6">
    <source>
        <dbReference type="WBParaSite" id="maker-unitig_40104-snap-gene-0.3-mRNA-1"/>
    </source>
</evidence>
<organism evidence="5 6">
    <name type="scientific">Macrostomum lignano</name>
    <dbReference type="NCBI Taxonomy" id="282301"/>
    <lineage>
        <taxon>Eukaryota</taxon>
        <taxon>Metazoa</taxon>
        <taxon>Spiralia</taxon>
        <taxon>Lophotrochozoa</taxon>
        <taxon>Platyhelminthes</taxon>
        <taxon>Rhabditophora</taxon>
        <taxon>Macrostomorpha</taxon>
        <taxon>Macrostomida</taxon>
        <taxon>Macrostomidae</taxon>
        <taxon>Macrostomum</taxon>
    </lineage>
</organism>
<protein>
    <submittedName>
        <fullName evidence="6">Calponin-homology (CH) domain-containing protein</fullName>
    </submittedName>
</protein>
<dbReference type="WBParaSite" id="maker-unitig_40104-snap-gene-0.3-mRNA-1">
    <property type="protein sequence ID" value="maker-unitig_40104-snap-gene-0.3-mRNA-1"/>
    <property type="gene ID" value="maker-unitig_40104-snap-gene-0.3"/>
</dbReference>
<dbReference type="Proteomes" id="UP000095280">
    <property type="component" value="Unplaced"/>
</dbReference>
<dbReference type="PANTHER" id="PTHR19961">
    <property type="entry name" value="FIMBRIN/PLASTIN"/>
    <property type="match status" value="1"/>
</dbReference>
<dbReference type="InterPro" id="IPR036872">
    <property type="entry name" value="CH_dom_sf"/>
</dbReference>
<dbReference type="Gene3D" id="1.10.418.10">
    <property type="entry name" value="Calponin-like domain"/>
    <property type="match status" value="3"/>
</dbReference>
<dbReference type="SUPFAM" id="SSF47576">
    <property type="entry name" value="Calponin-homology domain, CH-domain"/>
    <property type="match status" value="1"/>
</dbReference>
<evidence type="ECO:0000256" key="1">
    <source>
        <dbReference type="ARBA" id="ARBA00022737"/>
    </source>
</evidence>
<feature type="domain" description="Calponin-homology (CH)" evidence="4">
    <location>
        <begin position="197"/>
        <end position="289"/>
    </location>
</feature>
<sequence length="325" mass="35523">IFCNNASTKPERSWCCQNAELVDARVFVQPSDIVAGNSNLNLAFVANLFHKFPSCRNPARTAPRMAPVELAPVELAPDRSAPTKITLDLGADAEEKTYRNWMNSMGVAPRVNYLLYTDLRSGLTLFHLYDLIRPALCAGRGLENAIYAVETRPSSGFQPRGIGGEDLLEGNVTLTLALVWQLMRAWLAARCSWQRIDERAIIAWANQRLERRGGKSAIWPLLNARLVLDLIDCLRPGSVNYANVNGCKMPKLAINLGWRAGAKIYALPEDIVEVKPKMVMTIFACLMQLDFESPATVKLAASPVSTTSNSSAGGDSLGSGSASQQ</sequence>
<dbReference type="InterPro" id="IPR039959">
    <property type="entry name" value="Fimbrin/Plastin"/>
</dbReference>
<evidence type="ECO:0000259" key="4">
    <source>
        <dbReference type="SMART" id="SM00033"/>
    </source>
</evidence>
<dbReference type="GO" id="GO:0005737">
    <property type="term" value="C:cytoplasm"/>
    <property type="evidence" value="ECO:0007669"/>
    <property type="project" value="TreeGrafter"/>
</dbReference>
<dbReference type="GO" id="GO:0005884">
    <property type="term" value="C:actin filament"/>
    <property type="evidence" value="ECO:0007669"/>
    <property type="project" value="TreeGrafter"/>
</dbReference>
<dbReference type="GO" id="GO:0051639">
    <property type="term" value="P:actin filament network formation"/>
    <property type="evidence" value="ECO:0007669"/>
    <property type="project" value="TreeGrafter"/>
</dbReference>
<dbReference type="InterPro" id="IPR001715">
    <property type="entry name" value="CH_dom"/>
</dbReference>
<keyword evidence="1" id="KW-0677">Repeat</keyword>
<name>A0A1I8FLP9_9PLAT</name>
<dbReference type="AlphaFoldDB" id="A0A1I8FLP9"/>
<accession>A0A1I8FLP9</accession>